<evidence type="ECO:0000256" key="3">
    <source>
        <dbReference type="ARBA" id="ARBA00023163"/>
    </source>
</evidence>
<dbReference type="Pfam" id="PF01037">
    <property type="entry name" value="AsnC_trans_reg"/>
    <property type="match status" value="1"/>
</dbReference>
<feature type="domain" description="Transcription regulator AsnC/Lrp ligand binding" evidence="4">
    <location>
        <begin position="261"/>
        <end position="330"/>
    </location>
</feature>
<dbReference type="Gene3D" id="3.30.70.920">
    <property type="match status" value="1"/>
</dbReference>
<keyword evidence="2" id="KW-0238">DNA-binding</keyword>
<keyword evidence="7" id="KW-1185">Reference proteome</keyword>
<feature type="domain" description="HTH asnC-type" evidence="5">
    <location>
        <begin position="199"/>
        <end position="236"/>
    </location>
</feature>
<evidence type="ECO:0000259" key="4">
    <source>
        <dbReference type="Pfam" id="PF01037"/>
    </source>
</evidence>
<sequence length="348" mass="38143">MQSDGSVESSVLDVLDKQIVHALVCDARIPFAKLGALLDVSEQTVARRYRALRQRGILHVSGQVNAVPLGHARWVLRIRSTPDKALRLAESLARFPDLSWVTLLSTGSEVTCVSRPRSIERRDALLLHTLPKASQVLGVTAHEVMHRFPADEEWPRFGHLFTAPQLCALGQRSGCASGSARSLGEEFGPDLPVDLSAEDEAMLALLGRDGRAPYAQIAAETGWTAPRVARRMAELERAGVLYFDLDFAVERMGFTVRGGLWLRVRPAELDAVGRAMATHPEIVFVAATTGPTNLFASVLCRDTPHLYRYITERLGALDGITDLEVTPSLRVLKQAQTLLDSDRVAPGR</sequence>
<dbReference type="SMART" id="SM00344">
    <property type="entry name" value="HTH_ASNC"/>
    <property type="match status" value="2"/>
</dbReference>
<comment type="caution">
    <text evidence="6">The sequence shown here is derived from an EMBL/GenBank/DDBJ whole genome shotgun (WGS) entry which is preliminary data.</text>
</comment>
<keyword evidence="3" id="KW-0804">Transcription</keyword>
<dbReference type="PRINTS" id="PR00033">
    <property type="entry name" value="HTHASNC"/>
</dbReference>
<dbReference type="InterPro" id="IPR019888">
    <property type="entry name" value="Tscrpt_reg_AsnC-like"/>
</dbReference>
<evidence type="ECO:0000256" key="1">
    <source>
        <dbReference type="ARBA" id="ARBA00023015"/>
    </source>
</evidence>
<reference evidence="6 7" key="1">
    <citation type="journal article" date="2014" name="Int. J. Syst. Evol. Microbiol.">
        <title>Nocardia vulneris sp. nov., isolated from wounds of human patients in North America.</title>
        <authorList>
            <person name="Lasker B.A."/>
            <person name="Bell M."/>
            <person name="Klenk H.P."/>
            <person name="Sproer C."/>
            <person name="Schumann C."/>
            <person name="Schumann P."/>
            <person name="Brown J.M."/>
        </authorList>
    </citation>
    <scope>NUCLEOTIDE SEQUENCE [LARGE SCALE GENOMIC DNA]</scope>
    <source>
        <strain evidence="6 7">W9851</strain>
    </source>
</reference>
<name>A0ABR4Z4P7_9NOCA</name>
<dbReference type="EMBL" id="JNFP01000073">
    <property type="protein sequence ID" value="KIA60305.1"/>
    <property type="molecule type" value="Genomic_DNA"/>
</dbReference>
<dbReference type="Proteomes" id="UP000031364">
    <property type="component" value="Unassembled WGS sequence"/>
</dbReference>
<feature type="domain" description="HTH asnC-type" evidence="5">
    <location>
        <begin position="12"/>
        <end position="53"/>
    </location>
</feature>
<protein>
    <submittedName>
        <fullName evidence="6">Transcriptional regulator</fullName>
    </submittedName>
</protein>
<gene>
    <name evidence="6" type="ORF">FG87_37790</name>
</gene>
<proteinExistence type="predicted"/>
<organism evidence="6 7">
    <name type="scientific">Nocardia vulneris</name>
    <dbReference type="NCBI Taxonomy" id="1141657"/>
    <lineage>
        <taxon>Bacteria</taxon>
        <taxon>Bacillati</taxon>
        <taxon>Actinomycetota</taxon>
        <taxon>Actinomycetes</taxon>
        <taxon>Mycobacteriales</taxon>
        <taxon>Nocardiaceae</taxon>
        <taxon>Nocardia</taxon>
    </lineage>
</organism>
<dbReference type="InterPro" id="IPR019887">
    <property type="entry name" value="Tscrpt_reg_AsnC/Lrp_C"/>
</dbReference>
<dbReference type="Pfam" id="PF13404">
    <property type="entry name" value="HTH_AsnC-type"/>
    <property type="match status" value="2"/>
</dbReference>
<keyword evidence="1" id="KW-0805">Transcription regulation</keyword>
<dbReference type="Gene3D" id="1.10.10.10">
    <property type="entry name" value="Winged helix-like DNA-binding domain superfamily/Winged helix DNA-binding domain"/>
    <property type="match status" value="2"/>
</dbReference>
<dbReference type="PANTHER" id="PTHR30154">
    <property type="entry name" value="LEUCINE-RESPONSIVE REGULATORY PROTEIN"/>
    <property type="match status" value="1"/>
</dbReference>
<evidence type="ECO:0000313" key="7">
    <source>
        <dbReference type="Proteomes" id="UP000031364"/>
    </source>
</evidence>
<dbReference type="InterPro" id="IPR011008">
    <property type="entry name" value="Dimeric_a/b-barrel"/>
</dbReference>
<dbReference type="RefSeq" id="WP_043680699.1">
    <property type="nucleotide sequence ID" value="NZ_BDCI01000042.1"/>
</dbReference>
<evidence type="ECO:0000313" key="6">
    <source>
        <dbReference type="EMBL" id="KIA60305.1"/>
    </source>
</evidence>
<dbReference type="SUPFAM" id="SSF46785">
    <property type="entry name" value="Winged helix' DNA-binding domain"/>
    <property type="match status" value="2"/>
</dbReference>
<dbReference type="PANTHER" id="PTHR30154:SF34">
    <property type="entry name" value="TRANSCRIPTIONAL REGULATOR AZLB"/>
    <property type="match status" value="1"/>
</dbReference>
<dbReference type="SUPFAM" id="SSF54909">
    <property type="entry name" value="Dimeric alpha+beta barrel"/>
    <property type="match status" value="1"/>
</dbReference>
<accession>A0ABR4Z4P7</accession>
<dbReference type="InterPro" id="IPR036390">
    <property type="entry name" value="WH_DNA-bd_sf"/>
</dbReference>
<dbReference type="InterPro" id="IPR000485">
    <property type="entry name" value="AsnC-type_HTH_dom"/>
</dbReference>
<evidence type="ECO:0000259" key="5">
    <source>
        <dbReference type="Pfam" id="PF13404"/>
    </source>
</evidence>
<dbReference type="InterPro" id="IPR036388">
    <property type="entry name" value="WH-like_DNA-bd_sf"/>
</dbReference>
<evidence type="ECO:0000256" key="2">
    <source>
        <dbReference type="ARBA" id="ARBA00023125"/>
    </source>
</evidence>